<dbReference type="GO" id="GO:0046872">
    <property type="term" value="F:metal ion binding"/>
    <property type="evidence" value="ECO:0007669"/>
    <property type="project" value="UniProtKB-UniRule"/>
</dbReference>
<dbReference type="EC" id="4.4.1.5" evidence="3 11"/>
<feature type="binding site" evidence="10">
    <location>
        <position position="172"/>
    </location>
    <ligand>
        <name>Zn(2+)</name>
        <dbReference type="ChEBI" id="CHEBI:29105"/>
        <note>ligand shared between dimeric partners</note>
    </ligand>
</feature>
<comment type="catalytic activity">
    <reaction evidence="8 11">
        <text>(R)-S-lactoylglutathione = methylglyoxal + glutathione</text>
        <dbReference type="Rhea" id="RHEA:19069"/>
        <dbReference type="ChEBI" id="CHEBI:17158"/>
        <dbReference type="ChEBI" id="CHEBI:57474"/>
        <dbReference type="ChEBI" id="CHEBI:57925"/>
        <dbReference type="EC" id="4.4.1.5"/>
    </reaction>
</comment>
<evidence type="ECO:0000256" key="9">
    <source>
        <dbReference type="PIRSR" id="PIRSR604361-1"/>
    </source>
</evidence>
<keyword evidence="6 11" id="KW-0456">Lyase</keyword>
<dbReference type="PANTHER" id="PTHR46036:SF5">
    <property type="entry name" value="LACTOYLGLUTATHIONE LYASE"/>
    <property type="match status" value="1"/>
</dbReference>
<accession>A0A9D4ZKV9</accession>
<evidence type="ECO:0000256" key="4">
    <source>
        <dbReference type="ARBA" id="ARBA00022723"/>
    </source>
</evidence>
<comment type="similarity">
    <text evidence="2 11">Belongs to the glyoxalase I family.</text>
</comment>
<proteinExistence type="inferred from homology"/>
<protein>
    <recommendedName>
        <fullName evidence="3 11">Lactoylglutathione lyase</fullName>
        <ecNumber evidence="3 11">4.4.1.5</ecNumber>
    </recommendedName>
    <alternativeName>
        <fullName evidence="7 11">Glyoxalase I</fullName>
    </alternativeName>
</protein>
<evidence type="ECO:0000313" key="13">
    <source>
        <dbReference type="EMBL" id="KAI5079418.1"/>
    </source>
</evidence>
<organism evidence="13 14">
    <name type="scientific">Adiantum capillus-veneris</name>
    <name type="common">Maidenhair fern</name>
    <dbReference type="NCBI Taxonomy" id="13818"/>
    <lineage>
        <taxon>Eukaryota</taxon>
        <taxon>Viridiplantae</taxon>
        <taxon>Streptophyta</taxon>
        <taxon>Embryophyta</taxon>
        <taxon>Tracheophyta</taxon>
        <taxon>Polypodiopsida</taxon>
        <taxon>Polypodiidae</taxon>
        <taxon>Polypodiales</taxon>
        <taxon>Pteridineae</taxon>
        <taxon>Pteridaceae</taxon>
        <taxon>Vittarioideae</taxon>
        <taxon>Adiantum</taxon>
    </lineage>
</organism>
<comment type="caution">
    <text evidence="13">The sequence shown here is derived from an EMBL/GenBank/DDBJ whole genome shotgun (WGS) entry which is preliminary data.</text>
</comment>
<dbReference type="Proteomes" id="UP000886520">
    <property type="component" value="Chromosome 5"/>
</dbReference>
<dbReference type="GO" id="GO:0005737">
    <property type="term" value="C:cytoplasm"/>
    <property type="evidence" value="ECO:0007669"/>
    <property type="project" value="TreeGrafter"/>
</dbReference>
<dbReference type="PROSITE" id="PS00935">
    <property type="entry name" value="GLYOXALASE_I_2"/>
    <property type="match status" value="1"/>
</dbReference>
<feature type="binding site" evidence="10">
    <location>
        <position position="238"/>
    </location>
    <ligand>
        <name>Zn(2+)</name>
        <dbReference type="ChEBI" id="CHEBI:29105"/>
        <note>ligand shared between dimeric partners</note>
    </ligand>
</feature>
<dbReference type="FunFam" id="3.10.180.10:FF:000004">
    <property type="entry name" value="Lactoylglutathione lyase"/>
    <property type="match status" value="2"/>
</dbReference>
<name>A0A9D4ZKV9_ADICA</name>
<dbReference type="InterPro" id="IPR018146">
    <property type="entry name" value="Glyoxalase_1_CS"/>
</dbReference>
<comment type="pathway">
    <text evidence="1 11">Secondary metabolite metabolism; methylglyoxal degradation; (R)-lactate from methylglyoxal: step 1/2.</text>
</comment>
<dbReference type="InterPro" id="IPR004360">
    <property type="entry name" value="Glyas_Fos-R_dOase_dom"/>
</dbReference>
<evidence type="ECO:0000313" key="14">
    <source>
        <dbReference type="Proteomes" id="UP000886520"/>
    </source>
</evidence>
<evidence type="ECO:0000259" key="12">
    <source>
        <dbReference type="PROSITE" id="PS51819"/>
    </source>
</evidence>
<evidence type="ECO:0000256" key="5">
    <source>
        <dbReference type="ARBA" id="ARBA00022737"/>
    </source>
</evidence>
<reference evidence="13 14" key="1">
    <citation type="submission" date="2021-01" db="EMBL/GenBank/DDBJ databases">
        <title>Adiantum capillus-veneris genome.</title>
        <authorList>
            <person name="Fang Y."/>
            <person name="Liao Q."/>
        </authorList>
    </citation>
    <scope>NUCLEOTIDE SEQUENCE [LARGE SCALE GENOMIC DNA]</scope>
    <source>
        <strain evidence="13">H3</strain>
        <tissue evidence="13">Leaf</tissue>
    </source>
</reference>
<dbReference type="GO" id="GO:0004462">
    <property type="term" value="F:lactoylglutathione lyase activity"/>
    <property type="evidence" value="ECO:0007669"/>
    <property type="project" value="UniProtKB-UniRule"/>
</dbReference>
<dbReference type="GO" id="GO:0019243">
    <property type="term" value="P:methylglyoxal catabolic process to D-lactate via S-lactoyl-glutathione"/>
    <property type="evidence" value="ECO:0007669"/>
    <property type="project" value="TreeGrafter"/>
</dbReference>
<keyword evidence="10 11" id="KW-0862">Zinc</keyword>
<dbReference type="InterPro" id="IPR029068">
    <property type="entry name" value="Glyas_Bleomycin-R_OHBP_Dase"/>
</dbReference>
<feature type="binding site" evidence="10">
    <location>
        <position position="190"/>
    </location>
    <ligand>
        <name>Zn(2+)</name>
        <dbReference type="ChEBI" id="CHEBI:29105"/>
        <note>ligand shared between dimeric partners</note>
    </ligand>
</feature>
<dbReference type="SUPFAM" id="SSF54593">
    <property type="entry name" value="Glyoxalase/Bleomycin resistance protein/Dihydroxybiphenyl dioxygenase"/>
    <property type="match status" value="2"/>
</dbReference>
<evidence type="ECO:0000256" key="7">
    <source>
        <dbReference type="ARBA" id="ARBA00030537"/>
    </source>
</evidence>
<comment type="cofactor">
    <cofactor evidence="10">
        <name>Zn(2+)</name>
        <dbReference type="ChEBI" id="CHEBI:29105"/>
    </cofactor>
    <text evidence="10">Binds 1 zinc ion per subunit. In the homodimer, two zinc ions are bound between subunits.</text>
</comment>
<evidence type="ECO:0000256" key="1">
    <source>
        <dbReference type="ARBA" id="ARBA00005008"/>
    </source>
</evidence>
<evidence type="ECO:0000256" key="11">
    <source>
        <dbReference type="RuleBase" id="RU361179"/>
    </source>
</evidence>
<keyword evidence="4 10" id="KW-0479">Metal-binding</keyword>
<evidence type="ECO:0000256" key="10">
    <source>
        <dbReference type="PIRSR" id="PIRSR604361-3"/>
    </source>
</evidence>
<gene>
    <name evidence="13" type="ORF">GOP47_0004897</name>
</gene>
<keyword evidence="5" id="KW-0677">Repeat</keyword>
<dbReference type="Gene3D" id="3.10.180.10">
    <property type="entry name" value="2,3-Dihydroxybiphenyl 1,2-Dioxygenase, domain 1"/>
    <property type="match status" value="2"/>
</dbReference>
<dbReference type="EMBL" id="JABFUD020000005">
    <property type="protein sequence ID" value="KAI5079418.1"/>
    <property type="molecule type" value="Genomic_DNA"/>
</dbReference>
<feature type="active site" description="Proton donor/acceptor" evidence="9">
    <location>
        <position position="238"/>
    </location>
</feature>
<sequence>MAMASLHHHCRHCLSSSAPASSSSSAQALQRAAALASSFSAGPPSLFVLRSRSPHHALSLHTCSRLSSALLSSRAHGIQRFEQCKSAYPLCVRASTLGTGTATGKESTLEWAKTDNKRLLHVVYRVGDLEKTIKFYTECLGMKLLRKRDMPEERYTNAFLGYGPEDSHFVVELTYNYGVDKYDIGTGFGHFGVAIEDVYKTVELIKAKGGKVSREPGPVKGGSTVIAFVEDPDGYKFELIQRGPTPEPLCQVMLRVGDLEQSTDFYQKAFGMQLLRTRDNPEYKYTIAMLGYGPEDKSTVMELTYNYGVTKYEKGNGYAQVAIGTDDVYKTAELVREAGGKITREAGPLPGINTKIVACLDPDGWKTVFVDNKDFLRELE</sequence>
<evidence type="ECO:0000256" key="6">
    <source>
        <dbReference type="ARBA" id="ARBA00023239"/>
    </source>
</evidence>
<dbReference type="PROSITE" id="PS51819">
    <property type="entry name" value="VOC"/>
    <property type="match status" value="2"/>
</dbReference>
<dbReference type="Pfam" id="PF00903">
    <property type="entry name" value="Glyoxalase"/>
    <property type="match status" value="2"/>
</dbReference>
<dbReference type="CDD" id="cd16358">
    <property type="entry name" value="GlxI_Ni"/>
    <property type="match status" value="1"/>
</dbReference>
<dbReference type="OrthoDB" id="16820at2759"/>
<evidence type="ECO:0000256" key="2">
    <source>
        <dbReference type="ARBA" id="ARBA00010363"/>
    </source>
</evidence>
<dbReference type="PROSITE" id="PS00934">
    <property type="entry name" value="GLYOXALASE_I_1"/>
    <property type="match status" value="2"/>
</dbReference>
<dbReference type="PANTHER" id="PTHR46036">
    <property type="entry name" value="LACTOYLGLUTATHIONE LYASE"/>
    <property type="match status" value="1"/>
</dbReference>
<feature type="domain" description="VOC" evidence="12">
    <location>
        <begin position="118"/>
        <end position="242"/>
    </location>
</feature>
<evidence type="ECO:0000256" key="8">
    <source>
        <dbReference type="ARBA" id="ARBA00048273"/>
    </source>
</evidence>
<dbReference type="AlphaFoldDB" id="A0A9D4ZKV9"/>
<evidence type="ECO:0000256" key="3">
    <source>
        <dbReference type="ARBA" id="ARBA00012081"/>
    </source>
</evidence>
<feature type="domain" description="VOC" evidence="12">
    <location>
        <begin position="248"/>
        <end position="372"/>
    </location>
</feature>
<dbReference type="InterPro" id="IPR037523">
    <property type="entry name" value="VOC_core"/>
</dbReference>
<comment type="function">
    <text evidence="11">Catalyzes the conversion of hemimercaptal, formed from methylglyoxal and glutathione, to S-lactoylglutathione.</text>
</comment>
<dbReference type="NCBIfam" id="TIGR00068">
    <property type="entry name" value="glyox_I"/>
    <property type="match status" value="1"/>
</dbReference>
<dbReference type="InterPro" id="IPR004361">
    <property type="entry name" value="Glyoxalase_1"/>
</dbReference>
<keyword evidence="14" id="KW-1185">Reference proteome</keyword>